<keyword evidence="2" id="KW-1185">Reference proteome</keyword>
<dbReference type="RefSeq" id="WP_170053530.1">
    <property type="nucleotide sequence ID" value="NZ_JABBKX010000002.1"/>
</dbReference>
<proteinExistence type="predicted"/>
<reference evidence="1 2" key="1">
    <citation type="submission" date="2020-03" db="EMBL/GenBank/DDBJ databases">
        <authorList>
            <person name="Sun Q."/>
        </authorList>
    </citation>
    <scope>NUCLEOTIDE SEQUENCE [LARGE SCALE GENOMIC DNA]</scope>
    <source>
        <strain evidence="1 2">JC162</strain>
    </source>
</reference>
<protein>
    <recommendedName>
        <fullName evidence="3">Lipoprotein</fullName>
    </recommendedName>
</protein>
<evidence type="ECO:0008006" key="3">
    <source>
        <dbReference type="Google" id="ProtNLM"/>
    </source>
</evidence>
<dbReference type="AlphaFoldDB" id="A0A848EDC3"/>
<dbReference type="PROSITE" id="PS51257">
    <property type="entry name" value="PROKAR_LIPOPROTEIN"/>
    <property type="match status" value="1"/>
</dbReference>
<evidence type="ECO:0000313" key="1">
    <source>
        <dbReference type="EMBL" id="NMJ41315.1"/>
    </source>
</evidence>
<dbReference type="Proteomes" id="UP000548582">
    <property type="component" value="Unassembled WGS sequence"/>
</dbReference>
<dbReference type="EMBL" id="JABBKX010000002">
    <property type="protein sequence ID" value="NMJ41315.1"/>
    <property type="molecule type" value="Genomic_DNA"/>
</dbReference>
<name>A0A848EDC3_9PROT</name>
<accession>A0A848EDC3</accession>
<gene>
    <name evidence="1" type="ORF">GWK16_08700</name>
</gene>
<evidence type="ECO:0000313" key="2">
    <source>
        <dbReference type="Proteomes" id="UP000548582"/>
    </source>
</evidence>
<comment type="caution">
    <text evidence="1">The sequence shown here is derived from an EMBL/GenBank/DDBJ whole genome shotgun (WGS) entry which is preliminary data.</text>
</comment>
<organism evidence="1 2">
    <name type="scientific">Neoroseomonas marina</name>
    <dbReference type="NCBI Taxonomy" id="1232220"/>
    <lineage>
        <taxon>Bacteria</taxon>
        <taxon>Pseudomonadati</taxon>
        <taxon>Pseudomonadota</taxon>
        <taxon>Alphaproteobacteria</taxon>
        <taxon>Acetobacterales</taxon>
        <taxon>Acetobacteraceae</taxon>
        <taxon>Neoroseomonas</taxon>
    </lineage>
</organism>
<sequence>MKRRSLLGMGPAAVALAALGLAGCTRPIYNVSQHPFMQPGTIANRTAQIQQAAAGLGWETQVVRPGVIRATLHLRTHVAVTEITYNEQVFSIIYVDSTNLDYDGTSIHKNYNGWIQNLERAISVQPTA</sequence>